<dbReference type="SUPFAM" id="SSF48008">
    <property type="entry name" value="GntR ligand-binding domain-like"/>
    <property type="match status" value="1"/>
</dbReference>
<dbReference type="InterPro" id="IPR011711">
    <property type="entry name" value="GntR_C"/>
</dbReference>
<dbReference type="InterPro" id="IPR000524">
    <property type="entry name" value="Tscrpt_reg_HTH_GntR"/>
</dbReference>
<dbReference type="PRINTS" id="PR00035">
    <property type="entry name" value="HTHGNTR"/>
</dbReference>
<dbReference type="SUPFAM" id="SSF46785">
    <property type="entry name" value="Winged helix' DNA-binding domain"/>
    <property type="match status" value="1"/>
</dbReference>
<dbReference type="SMART" id="SM00345">
    <property type="entry name" value="HTH_GNTR"/>
    <property type="match status" value="1"/>
</dbReference>
<dbReference type="CDD" id="cd07377">
    <property type="entry name" value="WHTH_GntR"/>
    <property type="match status" value="1"/>
</dbReference>
<dbReference type="PANTHER" id="PTHR43537">
    <property type="entry name" value="TRANSCRIPTIONAL REGULATOR, GNTR FAMILY"/>
    <property type="match status" value="1"/>
</dbReference>
<keyword evidence="2" id="KW-0238">DNA-binding</keyword>
<evidence type="ECO:0000313" key="5">
    <source>
        <dbReference type="EMBL" id="MEJ8851229.1"/>
    </source>
</evidence>
<dbReference type="PROSITE" id="PS50949">
    <property type="entry name" value="HTH_GNTR"/>
    <property type="match status" value="1"/>
</dbReference>
<evidence type="ECO:0000256" key="3">
    <source>
        <dbReference type="ARBA" id="ARBA00023163"/>
    </source>
</evidence>
<dbReference type="PANTHER" id="PTHR43537:SF5">
    <property type="entry name" value="UXU OPERON TRANSCRIPTIONAL REGULATOR"/>
    <property type="match status" value="1"/>
</dbReference>
<evidence type="ECO:0000256" key="2">
    <source>
        <dbReference type="ARBA" id="ARBA00023125"/>
    </source>
</evidence>
<dbReference type="SMART" id="SM00895">
    <property type="entry name" value="FCD"/>
    <property type="match status" value="1"/>
</dbReference>
<keyword evidence="1" id="KW-0805">Transcription regulation</keyword>
<dbReference type="RefSeq" id="WP_340346780.1">
    <property type="nucleotide sequence ID" value="NZ_JBBKZT010000020.1"/>
</dbReference>
<keyword evidence="6" id="KW-1185">Reference proteome</keyword>
<evidence type="ECO:0000256" key="1">
    <source>
        <dbReference type="ARBA" id="ARBA00023015"/>
    </source>
</evidence>
<dbReference type="Pfam" id="PF07729">
    <property type="entry name" value="FCD"/>
    <property type="match status" value="1"/>
</dbReference>
<dbReference type="Proteomes" id="UP001385892">
    <property type="component" value="Unassembled WGS sequence"/>
</dbReference>
<gene>
    <name evidence="5" type="ORF">WKW82_31650</name>
</gene>
<dbReference type="InterPro" id="IPR036390">
    <property type="entry name" value="WH_DNA-bd_sf"/>
</dbReference>
<dbReference type="InterPro" id="IPR036388">
    <property type="entry name" value="WH-like_DNA-bd_sf"/>
</dbReference>
<sequence>MKEKQPAVVKSAMRFTPVVGTRPAEEIQAQIRNLLSTHQLKAGDRLPSERELAEQFSVSRNSVRQGLHSLVDSGLLEMKKGAAGGAFIRDGGGDAVLAGISDLYSLGTIQPEHLTEVRILIGVEVVQLACKRCTVEEIDALEENVKLAEQAARDNDFSRRTAINLEFHRMLARMTRNPLLVTLTEAVTAITQRFVDEVGPTSNRSVMPLRRQLLGHLRSRDSEAAGERMRGHLLRLRTIYLRQVAEKRSHE</sequence>
<dbReference type="Gene3D" id="1.20.120.530">
    <property type="entry name" value="GntR ligand-binding domain-like"/>
    <property type="match status" value="1"/>
</dbReference>
<comment type="caution">
    <text evidence="5">The sequence shown here is derived from an EMBL/GenBank/DDBJ whole genome shotgun (WGS) entry which is preliminary data.</text>
</comment>
<keyword evidence="3" id="KW-0804">Transcription</keyword>
<evidence type="ECO:0000313" key="6">
    <source>
        <dbReference type="Proteomes" id="UP001385892"/>
    </source>
</evidence>
<feature type="domain" description="HTH gntR-type" evidence="4">
    <location>
        <begin position="21"/>
        <end position="91"/>
    </location>
</feature>
<dbReference type="EMBL" id="JBBKZT010000020">
    <property type="protein sequence ID" value="MEJ8851229.1"/>
    <property type="molecule type" value="Genomic_DNA"/>
</dbReference>
<evidence type="ECO:0000259" key="4">
    <source>
        <dbReference type="PROSITE" id="PS50949"/>
    </source>
</evidence>
<proteinExistence type="predicted"/>
<dbReference type="Pfam" id="PF00392">
    <property type="entry name" value="GntR"/>
    <property type="match status" value="1"/>
</dbReference>
<reference evidence="5 6" key="1">
    <citation type="submission" date="2024-03" db="EMBL/GenBank/DDBJ databases">
        <title>Novel species of the genus Variovorax.</title>
        <authorList>
            <person name="Liu Q."/>
            <person name="Xin Y.-H."/>
        </authorList>
    </citation>
    <scope>NUCLEOTIDE SEQUENCE [LARGE SCALE GENOMIC DNA]</scope>
    <source>
        <strain evidence="5 6">KACC 18900</strain>
    </source>
</reference>
<dbReference type="InterPro" id="IPR008920">
    <property type="entry name" value="TF_FadR/GntR_C"/>
</dbReference>
<name>A0ABU8WUZ9_9BURK</name>
<organism evidence="5 6">
    <name type="scientific">Variovorax rhizosphaerae</name>
    <dbReference type="NCBI Taxonomy" id="1836200"/>
    <lineage>
        <taxon>Bacteria</taxon>
        <taxon>Pseudomonadati</taxon>
        <taxon>Pseudomonadota</taxon>
        <taxon>Betaproteobacteria</taxon>
        <taxon>Burkholderiales</taxon>
        <taxon>Comamonadaceae</taxon>
        <taxon>Variovorax</taxon>
    </lineage>
</organism>
<protein>
    <submittedName>
        <fullName evidence="5">FCD domain-containing protein</fullName>
    </submittedName>
</protein>
<accession>A0ABU8WUZ9</accession>
<dbReference type="Gene3D" id="1.10.10.10">
    <property type="entry name" value="Winged helix-like DNA-binding domain superfamily/Winged helix DNA-binding domain"/>
    <property type="match status" value="1"/>
</dbReference>